<accession>A0A347ZPI0</accession>
<dbReference type="EMBL" id="QUMS01000006">
    <property type="protein sequence ID" value="REG04775.1"/>
    <property type="molecule type" value="Genomic_DNA"/>
</dbReference>
<gene>
    <name evidence="2" type="ORF">DFR64_3127</name>
</gene>
<feature type="transmembrane region" description="Helical" evidence="1">
    <location>
        <begin position="260"/>
        <end position="281"/>
    </location>
</feature>
<keyword evidence="1" id="KW-1133">Transmembrane helix</keyword>
<feature type="transmembrane region" description="Helical" evidence="1">
    <location>
        <begin position="196"/>
        <end position="219"/>
    </location>
</feature>
<keyword evidence="3" id="KW-1185">Reference proteome</keyword>
<evidence type="ECO:0000256" key="1">
    <source>
        <dbReference type="SAM" id="Phobius"/>
    </source>
</evidence>
<name>A0A347ZPI0_9CHLR</name>
<evidence type="ECO:0000313" key="3">
    <source>
        <dbReference type="Proteomes" id="UP000256388"/>
    </source>
</evidence>
<feature type="transmembrane region" description="Helical" evidence="1">
    <location>
        <begin position="65"/>
        <end position="84"/>
    </location>
</feature>
<feature type="transmembrane region" description="Helical" evidence="1">
    <location>
        <begin position="96"/>
        <end position="115"/>
    </location>
</feature>
<reference evidence="2 3" key="1">
    <citation type="submission" date="2018-08" db="EMBL/GenBank/DDBJ databases">
        <title>Genomic Encyclopedia of Type Strains, Phase IV (KMG-IV): sequencing the most valuable type-strain genomes for metagenomic binning, comparative biology and taxonomic classification.</title>
        <authorList>
            <person name="Goeker M."/>
        </authorList>
    </citation>
    <scope>NUCLEOTIDE SEQUENCE [LARGE SCALE GENOMIC DNA]</scope>
    <source>
        <strain evidence="2 3">DSM 23923</strain>
    </source>
</reference>
<dbReference type="Proteomes" id="UP000256388">
    <property type="component" value="Unassembled WGS sequence"/>
</dbReference>
<feature type="transmembrane region" description="Helical" evidence="1">
    <location>
        <begin position="231"/>
        <end position="254"/>
    </location>
</feature>
<organism evidence="2 3">
    <name type="scientific">Pelolinea submarina</name>
    <dbReference type="NCBI Taxonomy" id="913107"/>
    <lineage>
        <taxon>Bacteria</taxon>
        <taxon>Bacillati</taxon>
        <taxon>Chloroflexota</taxon>
        <taxon>Anaerolineae</taxon>
        <taxon>Anaerolineales</taxon>
        <taxon>Anaerolineaceae</taxon>
        <taxon>Pelolinea</taxon>
    </lineage>
</organism>
<protein>
    <submittedName>
        <fullName evidence="2">Uncharacterized protein</fullName>
    </submittedName>
</protein>
<dbReference type="RefSeq" id="WP_116226365.1">
    <property type="nucleotide sequence ID" value="NZ_AP018437.1"/>
</dbReference>
<sequence length="286" mass="30413">MKSFNTVLKLSVLIALLAAVAAGSGLLWQGSGDSYPFTTLRGETVMIRGHGLYRYDTVASSSQEIGQDIVTLLVGIPLLVYAMLRTRKDAMRGKLLLTGGLAYFLYTYASMSFLTAFNAFFLVYVALFSLSLFAFILALMALDPAEVAAHIGERFPRRAITTYFLVVAAFLALAWLGLVVPPMLTGTAPAGLESAITMVIQALDLGVIVPTAILTALLLRKGNAWGYTLSLVVLLKILTMGAALISMIIVQLLSGVAVDPVVTAGFGVISLSGIILAAMTLRTIND</sequence>
<dbReference type="OrthoDB" id="3260635at2"/>
<comment type="caution">
    <text evidence="2">The sequence shown here is derived from an EMBL/GenBank/DDBJ whole genome shotgun (WGS) entry which is preliminary data.</text>
</comment>
<feature type="transmembrane region" description="Helical" evidence="1">
    <location>
        <begin position="163"/>
        <end position="184"/>
    </location>
</feature>
<evidence type="ECO:0000313" key="2">
    <source>
        <dbReference type="EMBL" id="REG04775.1"/>
    </source>
</evidence>
<keyword evidence="1" id="KW-0812">Transmembrane</keyword>
<keyword evidence="1" id="KW-0472">Membrane</keyword>
<feature type="transmembrane region" description="Helical" evidence="1">
    <location>
        <begin position="121"/>
        <end position="142"/>
    </location>
</feature>
<dbReference type="AlphaFoldDB" id="A0A347ZPI0"/>
<proteinExistence type="predicted"/>